<dbReference type="Proteomes" id="UP000515838">
    <property type="component" value="Chromosome"/>
</dbReference>
<sequence>MSKRSGIHPVARRAARGFSLIEMMIAMVLGLLVVGAAIGIFVSNQQAYRATEGLGRVQENVRMAFEMMARTVRESGGNPCNSTNSMPLINVLNNPANNWWSRWGVTPANAPLGSALVGFAPGAAVDGLATGAAAGQRVAGTPALVVISAEQRAATVVSHTPSTQSFVVQNANHGFQAGDLLVVCGQDSDVVSLASVTDAGVGTVRLGGLFQMSNAGGGTTIRHAIGGSTPGNASANLGPAGTEFTFGANATISRVQASVWYVGNAAAPAVGSSLYQRVLGPNGAMTTQEIIQGVQAMNLTYLLPGANAYVAADAVPAARWGEVAAVRIELTLQGTQNVDGAPITRQLVQVANLRNRSL</sequence>
<dbReference type="AlphaFoldDB" id="A0A7G9TC26"/>
<protein>
    <submittedName>
        <fullName evidence="2">PilW family protein</fullName>
    </submittedName>
</protein>
<dbReference type="EMBL" id="CP060731">
    <property type="protein sequence ID" value="QNN77651.1"/>
    <property type="molecule type" value="Genomic_DNA"/>
</dbReference>
<reference evidence="2 3" key="1">
    <citation type="submission" date="2020-08" db="EMBL/GenBank/DDBJ databases">
        <title>Streptomycin Non-resistant strain, P. mexicana.</title>
        <authorList>
            <person name="Ganesh-Kumar S."/>
            <person name="Zhe T."/>
            <person name="Yu Z."/>
            <person name="Min Y."/>
        </authorList>
    </citation>
    <scope>NUCLEOTIDE SEQUENCE [LARGE SCALE GENOMIC DNA]</scope>
    <source>
        <strain evidence="2 3">GTZY2</strain>
    </source>
</reference>
<evidence type="ECO:0000313" key="2">
    <source>
        <dbReference type="EMBL" id="QNN77651.1"/>
    </source>
</evidence>
<accession>A0A7G9TC26</accession>
<keyword evidence="1" id="KW-0812">Transmembrane</keyword>
<dbReference type="SUPFAM" id="SSF54523">
    <property type="entry name" value="Pili subunits"/>
    <property type="match status" value="1"/>
</dbReference>
<gene>
    <name evidence="2" type="ORF">IAE60_17405</name>
</gene>
<dbReference type="GO" id="GO:0043683">
    <property type="term" value="P:type IV pilus assembly"/>
    <property type="evidence" value="ECO:0007669"/>
    <property type="project" value="InterPro"/>
</dbReference>
<dbReference type="Pfam" id="PF07963">
    <property type="entry name" value="N_methyl"/>
    <property type="match status" value="1"/>
</dbReference>
<dbReference type="InterPro" id="IPR032092">
    <property type="entry name" value="PilW"/>
</dbReference>
<keyword evidence="1" id="KW-0472">Membrane</keyword>
<name>A0A7G9TC26_PSEMX</name>
<dbReference type="InterPro" id="IPR012902">
    <property type="entry name" value="N_methyl_site"/>
</dbReference>
<dbReference type="Pfam" id="PF16074">
    <property type="entry name" value="PilW"/>
    <property type="match status" value="1"/>
</dbReference>
<evidence type="ECO:0000256" key="1">
    <source>
        <dbReference type="SAM" id="Phobius"/>
    </source>
</evidence>
<dbReference type="GeneID" id="81472769"/>
<feature type="transmembrane region" description="Helical" evidence="1">
    <location>
        <begin position="20"/>
        <end position="42"/>
    </location>
</feature>
<organism evidence="2 3">
    <name type="scientific">Pseudoxanthomonas mexicana</name>
    <dbReference type="NCBI Taxonomy" id="128785"/>
    <lineage>
        <taxon>Bacteria</taxon>
        <taxon>Pseudomonadati</taxon>
        <taxon>Pseudomonadota</taxon>
        <taxon>Gammaproteobacteria</taxon>
        <taxon>Lysobacterales</taxon>
        <taxon>Lysobacteraceae</taxon>
        <taxon>Pseudoxanthomonas</taxon>
    </lineage>
</organism>
<keyword evidence="1" id="KW-1133">Transmembrane helix</keyword>
<dbReference type="NCBIfam" id="TIGR02532">
    <property type="entry name" value="IV_pilin_GFxxxE"/>
    <property type="match status" value="1"/>
</dbReference>
<dbReference type="PROSITE" id="PS00409">
    <property type="entry name" value="PROKAR_NTER_METHYL"/>
    <property type="match status" value="1"/>
</dbReference>
<dbReference type="InterPro" id="IPR045584">
    <property type="entry name" value="Pilin-like"/>
</dbReference>
<proteinExistence type="predicted"/>
<evidence type="ECO:0000313" key="3">
    <source>
        <dbReference type="Proteomes" id="UP000515838"/>
    </source>
</evidence>
<dbReference type="RefSeq" id="WP_187573191.1">
    <property type="nucleotide sequence ID" value="NZ_CP060731.1"/>
</dbReference>